<organism evidence="3 4">
    <name type="scientific">Paenibacillus hemerocallicola</name>
    <dbReference type="NCBI Taxonomy" id="1172614"/>
    <lineage>
        <taxon>Bacteria</taxon>
        <taxon>Bacillati</taxon>
        <taxon>Bacillota</taxon>
        <taxon>Bacilli</taxon>
        <taxon>Bacillales</taxon>
        <taxon>Paenibacillaceae</taxon>
        <taxon>Paenibacillus</taxon>
    </lineage>
</organism>
<dbReference type="SUPFAM" id="SSF53335">
    <property type="entry name" value="S-adenosyl-L-methionine-dependent methyltransferases"/>
    <property type="match status" value="1"/>
</dbReference>
<dbReference type="EMBL" id="VDCQ01000048">
    <property type="protein sequence ID" value="TNJ63122.1"/>
    <property type="molecule type" value="Genomic_DNA"/>
</dbReference>
<sequence>MEVTRHPMKKYYEDEHETAYRTMREKGIMAWDQYYDPGRYDFDRFMMRPFLERALSLVSFDNPNPSALEYGCGTGAASCFLANRGFRAVGLDLSPIAIELAQAFAKERELAIDYKVQDMTESLTNGKQYDLIVDNYCLQSIVTDEDREALFANVRARLKNTGYYIIATAVYHDGRDYEGSLYDATTGILYDKFDRDPADYVDVVEREGYLWIPNRRHLTPDALLAELRRAGFQVVFQEEGNVICRVPEGVAHESGQQNNDS</sequence>
<proteinExistence type="predicted"/>
<dbReference type="InterPro" id="IPR041698">
    <property type="entry name" value="Methyltransf_25"/>
</dbReference>
<dbReference type="GO" id="GO:0008168">
    <property type="term" value="F:methyltransferase activity"/>
    <property type="evidence" value="ECO:0007669"/>
    <property type="project" value="UniProtKB-KW"/>
</dbReference>
<keyword evidence="4" id="KW-1185">Reference proteome</keyword>
<dbReference type="CDD" id="cd02440">
    <property type="entry name" value="AdoMet_MTases"/>
    <property type="match status" value="1"/>
</dbReference>
<protein>
    <submittedName>
        <fullName evidence="3">Class I SAM-dependent methyltransferase</fullName>
    </submittedName>
</protein>
<dbReference type="OrthoDB" id="9804312at2"/>
<name>A0A5C4T230_9BACL</name>
<evidence type="ECO:0000313" key="3">
    <source>
        <dbReference type="EMBL" id="TNJ63122.1"/>
    </source>
</evidence>
<dbReference type="AlphaFoldDB" id="A0A5C4T230"/>
<dbReference type="Gene3D" id="3.40.50.150">
    <property type="entry name" value="Vaccinia Virus protein VP39"/>
    <property type="match status" value="1"/>
</dbReference>
<evidence type="ECO:0000313" key="4">
    <source>
        <dbReference type="Proteomes" id="UP000307943"/>
    </source>
</evidence>
<keyword evidence="1 3" id="KW-0808">Transferase</keyword>
<evidence type="ECO:0000259" key="2">
    <source>
        <dbReference type="Pfam" id="PF13649"/>
    </source>
</evidence>
<accession>A0A5C4T230</accession>
<dbReference type="Proteomes" id="UP000307943">
    <property type="component" value="Unassembled WGS sequence"/>
</dbReference>
<feature type="domain" description="Methyltransferase" evidence="2">
    <location>
        <begin position="68"/>
        <end position="162"/>
    </location>
</feature>
<dbReference type="InterPro" id="IPR029063">
    <property type="entry name" value="SAM-dependent_MTases_sf"/>
</dbReference>
<keyword evidence="3" id="KW-0489">Methyltransferase</keyword>
<gene>
    <name evidence="3" type="ORF">FE784_27345</name>
</gene>
<evidence type="ECO:0000256" key="1">
    <source>
        <dbReference type="ARBA" id="ARBA00022679"/>
    </source>
</evidence>
<dbReference type="PANTHER" id="PTHR43861">
    <property type="entry name" value="TRANS-ACONITATE 2-METHYLTRANSFERASE-RELATED"/>
    <property type="match status" value="1"/>
</dbReference>
<dbReference type="GO" id="GO:0032259">
    <property type="term" value="P:methylation"/>
    <property type="evidence" value="ECO:0007669"/>
    <property type="project" value="UniProtKB-KW"/>
</dbReference>
<reference evidence="3 4" key="1">
    <citation type="submission" date="2019-05" db="EMBL/GenBank/DDBJ databases">
        <title>We sequenced the genome of Paenibacillus hemerocallicola KCTC 33185 for further insight into its adaptation and study the phylogeny of Paenibacillus.</title>
        <authorList>
            <person name="Narsing Rao M.P."/>
        </authorList>
    </citation>
    <scope>NUCLEOTIDE SEQUENCE [LARGE SCALE GENOMIC DNA]</scope>
    <source>
        <strain evidence="3 4">KCTC 33185</strain>
    </source>
</reference>
<comment type="caution">
    <text evidence="3">The sequence shown here is derived from an EMBL/GenBank/DDBJ whole genome shotgun (WGS) entry which is preliminary data.</text>
</comment>
<dbReference type="Pfam" id="PF13649">
    <property type="entry name" value="Methyltransf_25"/>
    <property type="match status" value="1"/>
</dbReference>